<dbReference type="PROSITE" id="PS50835">
    <property type="entry name" value="IG_LIKE"/>
    <property type="match status" value="2"/>
</dbReference>
<dbReference type="InterPro" id="IPR013783">
    <property type="entry name" value="Ig-like_fold"/>
</dbReference>
<sequence length="320" mass="35981">MKTQTDGKRFRTRSKDLSTEQERRWVSKLYGAQNILLIAILSVNVVSGNSFLMVESLGEAQRSENQSVSLFKDEITSTVAQLGESAFLSCIVPRRPEITVSWVRLKDWRILTSETQVYYKDERFRLAHESPDTWTLVIKFVKKEDEGLYDCQMSTRHGVASKRFQLTVVVPEATILNGEDLFVSAGSPFTLTCMVKEAILPPHYVLWYHESRLLNYAEQVGPLHRTSAVVDLDPGPPTVSRLTVPVAQRQDSGKYTCRPSNAHPVAVQVHVAQGNEMAAIQATDGSGTWSSSADSQINVLHNHSKFLFITLVYFVKSLYL</sequence>
<dbReference type="SMART" id="SM00408">
    <property type="entry name" value="IGc2"/>
    <property type="match status" value="2"/>
</dbReference>
<dbReference type="Proteomes" id="UP001187531">
    <property type="component" value="Unassembled WGS sequence"/>
</dbReference>
<keyword evidence="3" id="KW-1185">Reference proteome</keyword>
<name>A0AA88IDX1_ARTSF</name>
<dbReference type="SMART" id="SM00409">
    <property type="entry name" value="IG"/>
    <property type="match status" value="2"/>
</dbReference>
<evidence type="ECO:0000259" key="1">
    <source>
        <dbReference type="PROSITE" id="PS50835"/>
    </source>
</evidence>
<dbReference type="InterPro" id="IPR013098">
    <property type="entry name" value="Ig_I-set"/>
</dbReference>
<feature type="domain" description="Ig-like" evidence="1">
    <location>
        <begin position="66"/>
        <end position="167"/>
    </location>
</feature>
<organism evidence="2 3">
    <name type="scientific">Artemia franciscana</name>
    <name type="common">Brine shrimp</name>
    <name type="synonym">Artemia sanfranciscana</name>
    <dbReference type="NCBI Taxonomy" id="6661"/>
    <lineage>
        <taxon>Eukaryota</taxon>
        <taxon>Metazoa</taxon>
        <taxon>Ecdysozoa</taxon>
        <taxon>Arthropoda</taxon>
        <taxon>Crustacea</taxon>
        <taxon>Branchiopoda</taxon>
        <taxon>Anostraca</taxon>
        <taxon>Artemiidae</taxon>
        <taxon>Artemia</taxon>
    </lineage>
</organism>
<feature type="domain" description="Ig-like" evidence="1">
    <location>
        <begin position="171"/>
        <end position="268"/>
    </location>
</feature>
<dbReference type="PANTHER" id="PTHR23279">
    <property type="entry name" value="DEFECTIVE PROBOSCIS EXTENSION RESPONSE DPR -RELATED"/>
    <property type="match status" value="1"/>
</dbReference>
<dbReference type="InterPro" id="IPR037448">
    <property type="entry name" value="Zig-8"/>
</dbReference>
<accession>A0AA88IDX1</accession>
<evidence type="ECO:0000313" key="2">
    <source>
        <dbReference type="EMBL" id="KAK2722476.1"/>
    </source>
</evidence>
<dbReference type="Pfam" id="PF13927">
    <property type="entry name" value="Ig_3"/>
    <property type="match status" value="1"/>
</dbReference>
<gene>
    <name evidence="2" type="ORF">QYM36_002875</name>
</gene>
<dbReference type="PANTHER" id="PTHR23279:SF36">
    <property type="entry name" value="DEFECTIVE PROBOSCIS EXTENSION RESPONSE 9, ISOFORM A"/>
    <property type="match status" value="1"/>
</dbReference>
<reference evidence="2" key="1">
    <citation type="submission" date="2023-07" db="EMBL/GenBank/DDBJ databases">
        <title>Chromosome-level genome assembly of Artemia franciscana.</title>
        <authorList>
            <person name="Jo E."/>
        </authorList>
    </citation>
    <scope>NUCLEOTIDE SEQUENCE</scope>
    <source>
        <tissue evidence="2">Whole body</tissue>
    </source>
</reference>
<dbReference type="GO" id="GO:0032589">
    <property type="term" value="C:neuron projection membrane"/>
    <property type="evidence" value="ECO:0007669"/>
    <property type="project" value="TreeGrafter"/>
</dbReference>
<dbReference type="Gene3D" id="2.60.40.10">
    <property type="entry name" value="Immunoglobulins"/>
    <property type="match status" value="2"/>
</dbReference>
<dbReference type="InterPro" id="IPR036179">
    <property type="entry name" value="Ig-like_dom_sf"/>
</dbReference>
<dbReference type="InterPro" id="IPR003599">
    <property type="entry name" value="Ig_sub"/>
</dbReference>
<proteinExistence type="predicted"/>
<evidence type="ECO:0000313" key="3">
    <source>
        <dbReference type="Proteomes" id="UP001187531"/>
    </source>
</evidence>
<comment type="caution">
    <text evidence="2">The sequence shown here is derived from an EMBL/GenBank/DDBJ whole genome shotgun (WGS) entry which is preliminary data.</text>
</comment>
<dbReference type="InterPro" id="IPR003598">
    <property type="entry name" value="Ig_sub2"/>
</dbReference>
<dbReference type="AlphaFoldDB" id="A0AA88IDX1"/>
<dbReference type="SUPFAM" id="SSF48726">
    <property type="entry name" value="Immunoglobulin"/>
    <property type="match status" value="2"/>
</dbReference>
<dbReference type="GO" id="GO:0050808">
    <property type="term" value="P:synapse organization"/>
    <property type="evidence" value="ECO:0007669"/>
    <property type="project" value="TreeGrafter"/>
</dbReference>
<dbReference type="EMBL" id="JAVRJZ010000005">
    <property type="protein sequence ID" value="KAK2722477.1"/>
    <property type="molecule type" value="Genomic_DNA"/>
</dbReference>
<dbReference type="InterPro" id="IPR007110">
    <property type="entry name" value="Ig-like_dom"/>
</dbReference>
<dbReference type="Pfam" id="PF07679">
    <property type="entry name" value="I-set"/>
    <property type="match status" value="1"/>
</dbReference>
<protein>
    <recommendedName>
        <fullName evidence="1">Ig-like domain-containing protein</fullName>
    </recommendedName>
</protein>
<dbReference type="EMBL" id="JAVRJZ010000005">
    <property type="protein sequence ID" value="KAK2722476.1"/>
    <property type="molecule type" value="Genomic_DNA"/>
</dbReference>